<evidence type="ECO:0000313" key="7">
    <source>
        <dbReference type="Proteomes" id="UP001431199"/>
    </source>
</evidence>
<dbReference type="PROSITE" id="PS51635">
    <property type="entry name" value="PNPLA"/>
    <property type="match status" value="1"/>
</dbReference>
<dbReference type="InterPro" id="IPR037483">
    <property type="entry name" value="YjjU-like"/>
</dbReference>
<feature type="domain" description="PNPLA" evidence="5">
    <location>
        <begin position="4"/>
        <end position="170"/>
    </location>
</feature>
<keyword evidence="3 4" id="KW-0443">Lipid metabolism</keyword>
<keyword evidence="7" id="KW-1185">Reference proteome</keyword>
<sequence>MAGLVLEGGTFRPIFSCGVMDALLDNGIEFPYVIGVSAGITDAISYISKQKERNLLVLEKYRNDKRYIGINNFKTDKSLFGLEFAYGTVPNELMPFDMETYKKYTGKVRVGVTNCITGKAEYMDGMEMDDKYTMLRATCAIPGFFPTININGTPYYDGGIADPIPIRKSMADGNEKNLIILTQPLEYRKTLNAKTKFAANRVKKKYPELANALYTRHIRYNETVEYCHKLEDEGKAIILQPKVKLNSFEKDVKVLRQTNEMGYEMAMDKMDLIKELIKK</sequence>
<gene>
    <name evidence="6" type="ORF">N5B56_11005</name>
</gene>
<dbReference type="InterPro" id="IPR002641">
    <property type="entry name" value="PNPLA_dom"/>
</dbReference>
<dbReference type="Pfam" id="PF01734">
    <property type="entry name" value="Patatin"/>
    <property type="match status" value="1"/>
</dbReference>
<name>A0ABT2M255_9FIRM</name>
<dbReference type="EMBL" id="JAODBU010000011">
    <property type="protein sequence ID" value="MCT7399606.1"/>
    <property type="molecule type" value="Genomic_DNA"/>
</dbReference>
<dbReference type="InterPro" id="IPR016035">
    <property type="entry name" value="Acyl_Trfase/lysoPLipase"/>
</dbReference>
<dbReference type="PANTHER" id="PTHR14226">
    <property type="entry name" value="NEUROPATHY TARGET ESTERASE/SWISS CHEESE D.MELANOGASTER"/>
    <property type="match status" value="1"/>
</dbReference>
<dbReference type="Pfam" id="PF19890">
    <property type="entry name" value="DUF6363"/>
    <property type="match status" value="1"/>
</dbReference>
<feature type="short sequence motif" description="GXSXG" evidence="4">
    <location>
        <begin position="35"/>
        <end position="39"/>
    </location>
</feature>
<dbReference type="PANTHER" id="PTHR14226:SF25">
    <property type="entry name" value="PHOSPHOESTERASE"/>
    <property type="match status" value="1"/>
</dbReference>
<comment type="caution">
    <text evidence="6">The sequence shown here is derived from an EMBL/GenBank/DDBJ whole genome shotgun (WGS) entry which is preliminary data.</text>
</comment>
<feature type="active site" description="Proton acceptor" evidence="4">
    <location>
        <position position="157"/>
    </location>
</feature>
<dbReference type="Proteomes" id="UP001431199">
    <property type="component" value="Unassembled WGS sequence"/>
</dbReference>
<dbReference type="CDD" id="cd07208">
    <property type="entry name" value="Pat_hypo_Ecoli_yjju_like"/>
    <property type="match status" value="1"/>
</dbReference>
<protein>
    <submittedName>
        <fullName evidence="6">Patatin family protein</fullName>
    </submittedName>
</protein>
<dbReference type="Gene3D" id="3.40.1090.10">
    <property type="entry name" value="Cytosolic phospholipase A2 catalytic domain"/>
    <property type="match status" value="2"/>
</dbReference>
<evidence type="ECO:0000256" key="1">
    <source>
        <dbReference type="ARBA" id="ARBA00022801"/>
    </source>
</evidence>
<dbReference type="InterPro" id="IPR050301">
    <property type="entry name" value="NTE"/>
</dbReference>
<dbReference type="InterPro" id="IPR045943">
    <property type="entry name" value="DUF6363"/>
</dbReference>
<evidence type="ECO:0000313" key="6">
    <source>
        <dbReference type="EMBL" id="MCT7399606.1"/>
    </source>
</evidence>
<reference evidence="6" key="1">
    <citation type="submission" date="2022-09" db="EMBL/GenBank/DDBJ databases">
        <title>Eubacterium sp. LFL-14 isolated from human feces.</title>
        <authorList>
            <person name="Liu F."/>
        </authorList>
    </citation>
    <scope>NUCLEOTIDE SEQUENCE</scope>
    <source>
        <strain evidence="6">LFL-14</strain>
    </source>
</reference>
<dbReference type="RefSeq" id="WP_117908353.1">
    <property type="nucleotide sequence ID" value="NZ_JAODBU010000011.1"/>
</dbReference>
<dbReference type="SUPFAM" id="SSF52151">
    <property type="entry name" value="FabD/lysophospholipase-like"/>
    <property type="match status" value="1"/>
</dbReference>
<feature type="active site" description="Nucleophile" evidence="4">
    <location>
        <position position="37"/>
    </location>
</feature>
<keyword evidence="1 4" id="KW-0378">Hydrolase</keyword>
<evidence type="ECO:0000259" key="5">
    <source>
        <dbReference type="PROSITE" id="PS51635"/>
    </source>
</evidence>
<organism evidence="6 7">
    <name type="scientific">Eubacterium album</name>
    <dbReference type="NCBI Taxonomy" id="2978477"/>
    <lineage>
        <taxon>Bacteria</taxon>
        <taxon>Bacillati</taxon>
        <taxon>Bacillota</taxon>
        <taxon>Clostridia</taxon>
        <taxon>Eubacteriales</taxon>
        <taxon>Eubacteriaceae</taxon>
        <taxon>Eubacterium</taxon>
    </lineage>
</organism>
<evidence type="ECO:0000256" key="2">
    <source>
        <dbReference type="ARBA" id="ARBA00022963"/>
    </source>
</evidence>
<feature type="short sequence motif" description="DGA/G" evidence="4">
    <location>
        <begin position="157"/>
        <end position="159"/>
    </location>
</feature>
<accession>A0ABT2M255</accession>
<evidence type="ECO:0000256" key="4">
    <source>
        <dbReference type="PROSITE-ProRule" id="PRU01161"/>
    </source>
</evidence>
<proteinExistence type="predicted"/>
<evidence type="ECO:0000256" key="3">
    <source>
        <dbReference type="ARBA" id="ARBA00023098"/>
    </source>
</evidence>
<comment type="caution">
    <text evidence="4">Lacks conserved residue(s) required for the propagation of feature annotation.</text>
</comment>
<keyword evidence="2 4" id="KW-0442">Lipid degradation</keyword>